<dbReference type="Proteomes" id="UP001327560">
    <property type="component" value="Chromosome 6"/>
</dbReference>
<organism evidence="1 2">
    <name type="scientific">Canna indica</name>
    <name type="common">Indian-shot</name>
    <dbReference type="NCBI Taxonomy" id="4628"/>
    <lineage>
        <taxon>Eukaryota</taxon>
        <taxon>Viridiplantae</taxon>
        <taxon>Streptophyta</taxon>
        <taxon>Embryophyta</taxon>
        <taxon>Tracheophyta</taxon>
        <taxon>Spermatophyta</taxon>
        <taxon>Magnoliopsida</taxon>
        <taxon>Liliopsida</taxon>
        <taxon>Zingiberales</taxon>
        <taxon>Cannaceae</taxon>
        <taxon>Canna</taxon>
    </lineage>
</organism>
<dbReference type="EMBL" id="CP136895">
    <property type="protein sequence ID" value="WOL11687.1"/>
    <property type="molecule type" value="Genomic_DNA"/>
</dbReference>
<proteinExistence type="predicted"/>
<dbReference type="AlphaFoldDB" id="A0AAQ3KTU5"/>
<protein>
    <submittedName>
        <fullName evidence="1">Uncharacterized protein</fullName>
    </submittedName>
</protein>
<sequence length="89" mass="9928">MIRRADARSEDLRGWGGCRDAPARGAAWSAWVGRSDGRWGVEMGGESLSRDLVCDGRERKDTEKERKSCSSLRSFDPLLSSTKACFNPY</sequence>
<accession>A0AAQ3KTU5</accession>
<gene>
    <name evidence="1" type="ORF">Cni_G20451</name>
</gene>
<keyword evidence="2" id="KW-1185">Reference proteome</keyword>
<reference evidence="1 2" key="1">
    <citation type="submission" date="2023-10" db="EMBL/GenBank/DDBJ databases">
        <title>Chromosome-scale genome assembly provides insights into flower coloration mechanisms of Canna indica.</title>
        <authorList>
            <person name="Li C."/>
        </authorList>
    </citation>
    <scope>NUCLEOTIDE SEQUENCE [LARGE SCALE GENOMIC DNA]</scope>
    <source>
        <tissue evidence="1">Flower</tissue>
    </source>
</reference>
<evidence type="ECO:0000313" key="2">
    <source>
        <dbReference type="Proteomes" id="UP001327560"/>
    </source>
</evidence>
<evidence type="ECO:0000313" key="1">
    <source>
        <dbReference type="EMBL" id="WOL11687.1"/>
    </source>
</evidence>
<name>A0AAQ3KTU5_9LILI</name>